<proteinExistence type="predicted"/>
<dbReference type="EMBL" id="LAZR01068054">
    <property type="protein sequence ID" value="KKK50376.1"/>
    <property type="molecule type" value="Genomic_DNA"/>
</dbReference>
<evidence type="ECO:0000256" key="1">
    <source>
        <dbReference type="SAM" id="MobiDB-lite"/>
    </source>
</evidence>
<evidence type="ECO:0000313" key="2">
    <source>
        <dbReference type="EMBL" id="KKK50376.1"/>
    </source>
</evidence>
<reference evidence="2" key="1">
    <citation type="journal article" date="2015" name="Nature">
        <title>Complex archaea that bridge the gap between prokaryotes and eukaryotes.</title>
        <authorList>
            <person name="Spang A."/>
            <person name="Saw J.H."/>
            <person name="Jorgensen S.L."/>
            <person name="Zaremba-Niedzwiedzka K."/>
            <person name="Martijn J."/>
            <person name="Lind A.E."/>
            <person name="van Eijk R."/>
            <person name="Schleper C."/>
            <person name="Guy L."/>
            <person name="Ettema T.J."/>
        </authorList>
    </citation>
    <scope>NUCLEOTIDE SEQUENCE</scope>
</reference>
<feature type="non-terminal residue" evidence="2">
    <location>
        <position position="1"/>
    </location>
</feature>
<name>A0A0F8YQV1_9ZZZZ</name>
<gene>
    <name evidence="2" type="ORF">LCGC14_3125660</name>
</gene>
<protein>
    <submittedName>
        <fullName evidence="2">Uncharacterized protein</fullName>
    </submittedName>
</protein>
<feature type="compositionally biased region" description="Basic and acidic residues" evidence="1">
    <location>
        <begin position="82"/>
        <end position="92"/>
    </location>
</feature>
<feature type="region of interest" description="Disordered" evidence="1">
    <location>
        <begin position="69"/>
        <end position="92"/>
    </location>
</feature>
<organism evidence="2">
    <name type="scientific">marine sediment metagenome</name>
    <dbReference type="NCBI Taxonomy" id="412755"/>
    <lineage>
        <taxon>unclassified sequences</taxon>
        <taxon>metagenomes</taxon>
        <taxon>ecological metagenomes</taxon>
    </lineage>
</organism>
<comment type="caution">
    <text evidence="2">The sequence shown here is derived from an EMBL/GenBank/DDBJ whole genome shotgun (WGS) entry which is preliminary data.</text>
</comment>
<sequence>AHDPEIYLGKEEEQEDSEDMILLIQLEGTQAIATFNGVYKLQGLRSDFIAYFYPDLKVDILSQGDWDSIPDAHSHAGGSSDGLKRGDKVTLE</sequence>
<accession>A0A0F8YQV1</accession>
<dbReference type="AlphaFoldDB" id="A0A0F8YQV1"/>